<keyword evidence="3" id="KW-1185">Reference proteome</keyword>
<name>A0A6H5I0L3_9HYME</name>
<evidence type="ECO:0000256" key="1">
    <source>
        <dbReference type="SAM" id="MobiDB-lite"/>
    </source>
</evidence>
<feature type="compositionally biased region" description="Low complexity" evidence="1">
    <location>
        <begin position="218"/>
        <end position="237"/>
    </location>
</feature>
<reference evidence="2 3" key="1">
    <citation type="submission" date="2020-02" db="EMBL/GenBank/DDBJ databases">
        <authorList>
            <person name="Ferguson B K."/>
        </authorList>
    </citation>
    <scope>NUCLEOTIDE SEQUENCE [LARGE SCALE GENOMIC DNA]</scope>
</reference>
<accession>A0A6H5I0L3</accession>
<proteinExistence type="predicted"/>
<dbReference type="AlphaFoldDB" id="A0A6H5I0L3"/>
<evidence type="ECO:0000313" key="2">
    <source>
        <dbReference type="EMBL" id="CAB0031151.1"/>
    </source>
</evidence>
<dbReference type="EMBL" id="CADCXV010000637">
    <property type="protein sequence ID" value="CAB0031151.1"/>
    <property type="molecule type" value="Genomic_DNA"/>
</dbReference>
<feature type="region of interest" description="Disordered" evidence="1">
    <location>
        <begin position="218"/>
        <end position="264"/>
    </location>
</feature>
<evidence type="ECO:0000313" key="3">
    <source>
        <dbReference type="Proteomes" id="UP000479190"/>
    </source>
</evidence>
<dbReference type="Proteomes" id="UP000479190">
    <property type="component" value="Unassembled WGS sequence"/>
</dbReference>
<organism evidence="2 3">
    <name type="scientific">Trichogramma brassicae</name>
    <dbReference type="NCBI Taxonomy" id="86971"/>
    <lineage>
        <taxon>Eukaryota</taxon>
        <taxon>Metazoa</taxon>
        <taxon>Ecdysozoa</taxon>
        <taxon>Arthropoda</taxon>
        <taxon>Hexapoda</taxon>
        <taxon>Insecta</taxon>
        <taxon>Pterygota</taxon>
        <taxon>Neoptera</taxon>
        <taxon>Endopterygota</taxon>
        <taxon>Hymenoptera</taxon>
        <taxon>Apocrita</taxon>
        <taxon>Proctotrupomorpha</taxon>
        <taxon>Chalcidoidea</taxon>
        <taxon>Trichogrammatidae</taxon>
        <taxon>Trichogramma</taxon>
    </lineage>
</organism>
<feature type="region of interest" description="Disordered" evidence="1">
    <location>
        <begin position="75"/>
        <end position="110"/>
    </location>
</feature>
<feature type="compositionally biased region" description="Basic residues" evidence="1">
    <location>
        <begin position="125"/>
        <end position="140"/>
    </location>
</feature>
<gene>
    <name evidence="2" type="ORF">TBRA_LOCUS3131</name>
</gene>
<feature type="region of interest" description="Disordered" evidence="1">
    <location>
        <begin position="123"/>
        <end position="155"/>
    </location>
</feature>
<sequence>MTLSSCSSRLARKNIGRCGSMLGTRKAVRRCIWLWTRARKRQSNCCREMALIRIQQGWIDCSACLLPKKMLPSATRSTERAAEQTSGAASGPTHKDALLGNAPSPPPAPAYINRRAAAVRQIRLQPKRATHREHTRKRRVPATADRSYSQHAQRSKIHIHNRLEKRLPAGTPRGKLFTPEQLELQQELDALNEVMMRNLLETPMSEEDWTALTDRTTDLTIDDTPPTQGSGQESTGGTNHGDATGTRRTIGRGSTGSKKMGHPT</sequence>
<protein>
    <submittedName>
        <fullName evidence="2">Uncharacterized protein</fullName>
    </submittedName>
</protein>
<feature type="compositionally biased region" description="Low complexity" evidence="1">
    <location>
        <begin position="244"/>
        <end position="257"/>
    </location>
</feature>